<dbReference type="GO" id="GO:0010506">
    <property type="term" value="P:regulation of autophagy"/>
    <property type="evidence" value="ECO:0007669"/>
    <property type="project" value="InterPro"/>
</dbReference>
<dbReference type="EMBL" id="GL983779">
    <property type="protein sequence ID" value="EGR32120.1"/>
    <property type="molecule type" value="Genomic_DNA"/>
</dbReference>
<dbReference type="GO" id="GO:0004714">
    <property type="term" value="F:transmembrane receptor protein tyrosine kinase activity"/>
    <property type="evidence" value="ECO:0007669"/>
    <property type="project" value="UniProtKB-EC"/>
</dbReference>
<feature type="non-terminal residue" evidence="6">
    <location>
        <position position="146"/>
    </location>
</feature>
<keyword evidence="2" id="KW-0547">Nucleotide-binding</keyword>
<dbReference type="InParanoid" id="G0QRN5"/>
<dbReference type="Pfam" id="PF00069">
    <property type="entry name" value="Pkinase"/>
    <property type="match status" value="1"/>
</dbReference>
<evidence type="ECO:0000313" key="6">
    <source>
        <dbReference type="EMBL" id="EGR32120.1"/>
    </source>
</evidence>
<name>G0QRN5_ICHMU</name>
<dbReference type="SUPFAM" id="SSF56112">
    <property type="entry name" value="Protein kinase-like (PK-like)"/>
    <property type="match status" value="1"/>
</dbReference>
<dbReference type="GO" id="GO:0016020">
    <property type="term" value="C:membrane"/>
    <property type="evidence" value="ECO:0007669"/>
    <property type="project" value="TreeGrafter"/>
</dbReference>
<dbReference type="STRING" id="857967.G0QRN5"/>
<dbReference type="SMART" id="SM00220">
    <property type="entry name" value="S_TKc"/>
    <property type="match status" value="1"/>
</dbReference>
<dbReference type="PANTHER" id="PTHR24348:SF22">
    <property type="entry name" value="NON-SPECIFIC SERINE_THREONINE PROTEIN KINASE"/>
    <property type="match status" value="1"/>
</dbReference>
<organism evidence="6 7">
    <name type="scientific">Ichthyophthirius multifiliis</name>
    <name type="common">White spot disease agent</name>
    <name type="synonym">Ich</name>
    <dbReference type="NCBI Taxonomy" id="5932"/>
    <lineage>
        <taxon>Eukaryota</taxon>
        <taxon>Sar</taxon>
        <taxon>Alveolata</taxon>
        <taxon>Ciliophora</taxon>
        <taxon>Intramacronucleata</taxon>
        <taxon>Oligohymenophorea</taxon>
        <taxon>Hymenostomatida</taxon>
        <taxon>Ophryoglenina</taxon>
        <taxon>Ichthyophthirius</taxon>
    </lineage>
</organism>
<dbReference type="EC" id="2.7.10.1" evidence="6"/>
<evidence type="ECO:0000313" key="7">
    <source>
        <dbReference type="Proteomes" id="UP000008983"/>
    </source>
</evidence>
<dbReference type="PANTHER" id="PTHR24348">
    <property type="entry name" value="SERINE/THREONINE-PROTEIN KINASE UNC-51-RELATED"/>
    <property type="match status" value="1"/>
</dbReference>
<dbReference type="GO" id="GO:0005829">
    <property type="term" value="C:cytosol"/>
    <property type="evidence" value="ECO:0007669"/>
    <property type="project" value="TreeGrafter"/>
</dbReference>
<dbReference type="GO" id="GO:0005776">
    <property type="term" value="C:autophagosome"/>
    <property type="evidence" value="ECO:0007669"/>
    <property type="project" value="TreeGrafter"/>
</dbReference>
<dbReference type="eggNOG" id="KOG0580">
    <property type="taxonomic scope" value="Eukaryota"/>
</dbReference>
<sequence>IIHRDIKPANILIKNGIYKIADFGFAQGAEAGNQSQYNVGRVLYMAPESLLNNQYYFKSDIWALGVLFYELLYKSMPFQADTEEELIKLILQQKLYFPIYPYVSDECKEFIIKCLQIDINKRANLEELKNHVLIKEKKIQQNENEQ</sequence>
<evidence type="ECO:0000256" key="4">
    <source>
        <dbReference type="ARBA" id="ARBA00022840"/>
    </source>
</evidence>
<keyword evidence="3 6" id="KW-0418">Kinase</keyword>
<dbReference type="GO" id="GO:0000407">
    <property type="term" value="C:phagophore assembly site"/>
    <property type="evidence" value="ECO:0007669"/>
    <property type="project" value="TreeGrafter"/>
</dbReference>
<accession>G0QRN5</accession>
<dbReference type="OrthoDB" id="68483at2759"/>
<keyword evidence="4" id="KW-0067">ATP-binding</keyword>
<dbReference type="Gene3D" id="1.10.510.10">
    <property type="entry name" value="Transferase(Phosphotransferase) domain 1"/>
    <property type="match status" value="1"/>
</dbReference>
<evidence type="ECO:0000256" key="2">
    <source>
        <dbReference type="ARBA" id="ARBA00022741"/>
    </source>
</evidence>
<gene>
    <name evidence="6" type="ORF">IMG5_095480</name>
</gene>
<dbReference type="InterPro" id="IPR045269">
    <property type="entry name" value="Atg1-like"/>
</dbReference>
<proteinExistence type="predicted"/>
<dbReference type="GeneID" id="14908276"/>
<dbReference type="RefSeq" id="XP_004035606.1">
    <property type="nucleotide sequence ID" value="XM_004035558.1"/>
</dbReference>
<feature type="domain" description="Protein kinase" evidence="5">
    <location>
        <begin position="1"/>
        <end position="134"/>
    </location>
</feature>
<dbReference type="AlphaFoldDB" id="G0QRN5"/>
<dbReference type="PROSITE" id="PS00108">
    <property type="entry name" value="PROTEIN_KINASE_ST"/>
    <property type="match status" value="1"/>
</dbReference>
<dbReference type="PROSITE" id="PS50011">
    <property type="entry name" value="PROTEIN_KINASE_DOM"/>
    <property type="match status" value="1"/>
</dbReference>
<dbReference type="OMA" id="QWFIVEQ"/>
<evidence type="ECO:0000256" key="1">
    <source>
        <dbReference type="ARBA" id="ARBA00022679"/>
    </source>
</evidence>
<evidence type="ECO:0000256" key="3">
    <source>
        <dbReference type="ARBA" id="ARBA00022777"/>
    </source>
</evidence>
<keyword evidence="1 6" id="KW-0808">Transferase</keyword>
<evidence type="ECO:0000259" key="5">
    <source>
        <dbReference type="PROSITE" id="PS50011"/>
    </source>
</evidence>
<dbReference type="GO" id="GO:0005524">
    <property type="term" value="F:ATP binding"/>
    <property type="evidence" value="ECO:0007669"/>
    <property type="project" value="UniProtKB-KW"/>
</dbReference>
<dbReference type="InterPro" id="IPR011009">
    <property type="entry name" value="Kinase-like_dom_sf"/>
</dbReference>
<dbReference type="Proteomes" id="UP000008983">
    <property type="component" value="Unassembled WGS sequence"/>
</dbReference>
<feature type="non-terminal residue" evidence="6">
    <location>
        <position position="1"/>
    </location>
</feature>
<dbReference type="InterPro" id="IPR000719">
    <property type="entry name" value="Prot_kinase_dom"/>
</dbReference>
<dbReference type="GO" id="GO:0004674">
    <property type="term" value="F:protein serine/threonine kinase activity"/>
    <property type="evidence" value="ECO:0007669"/>
    <property type="project" value="InterPro"/>
</dbReference>
<dbReference type="GO" id="GO:0000045">
    <property type="term" value="P:autophagosome assembly"/>
    <property type="evidence" value="ECO:0007669"/>
    <property type="project" value="TreeGrafter"/>
</dbReference>
<dbReference type="InterPro" id="IPR008271">
    <property type="entry name" value="Ser/Thr_kinase_AS"/>
</dbReference>
<protein>
    <submittedName>
        <fullName evidence="6">Protein kinase domain protein</fullName>
        <ecNumber evidence="6">2.7.10.1</ecNumber>
    </submittedName>
</protein>
<keyword evidence="7" id="KW-1185">Reference proteome</keyword>
<reference evidence="6 7" key="1">
    <citation type="submission" date="2011-07" db="EMBL/GenBank/DDBJ databases">
        <authorList>
            <person name="Coyne R."/>
            <person name="Brami D."/>
            <person name="Johnson J."/>
            <person name="Hostetler J."/>
            <person name="Hannick L."/>
            <person name="Clark T."/>
            <person name="Cassidy-Hanley D."/>
            <person name="Inman J."/>
        </authorList>
    </citation>
    <scope>NUCLEOTIDE SEQUENCE [LARGE SCALE GENOMIC DNA]</scope>
    <source>
        <strain evidence="6 7">G5</strain>
    </source>
</reference>